<organism evidence="1 2">
    <name type="scientific">Alteraurantiacibacter buctensis</name>
    <dbReference type="NCBI Taxonomy" id="1503981"/>
    <lineage>
        <taxon>Bacteria</taxon>
        <taxon>Pseudomonadati</taxon>
        <taxon>Pseudomonadota</taxon>
        <taxon>Alphaproteobacteria</taxon>
        <taxon>Sphingomonadales</taxon>
        <taxon>Erythrobacteraceae</taxon>
        <taxon>Alteraurantiacibacter</taxon>
    </lineage>
</organism>
<keyword evidence="2" id="KW-1185">Reference proteome</keyword>
<dbReference type="AlphaFoldDB" id="A0A844YZF9"/>
<sequence length="139" mass="15093">MVRRALPAEWRELATVLATAIDRLAADDPPVEAGAALLLAVDPELDCIRVRPKGSAAAGVCVALGPLPRATDRPRDDGALVPCGSIDRAASKVAADMLGWHKDPQTCEVVETQRFWLYLQWPGESPAAIYEWAYGLWDE</sequence>
<evidence type="ECO:0000313" key="1">
    <source>
        <dbReference type="EMBL" id="MXO71467.1"/>
    </source>
</evidence>
<comment type="caution">
    <text evidence="1">The sequence shown here is derived from an EMBL/GenBank/DDBJ whole genome shotgun (WGS) entry which is preliminary data.</text>
</comment>
<protein>
    <submittedName>
        <fullName evidence="1">Uncharacterized protein</fullName>
    </submittedName>
</protein>
<dbReference type="RefSeq" id="WP_160771377.1">
    <property type="nucleotide sequence ID" value="NZ_WTYV01000002.1"/>
</dbReference>
<reference evidence="1 2" key="1">
    <citation type="submission" date="2019-12" db="EMBL/GenBank/DDBJ databases">
        <title>Genomic-based taxomic classification of the family Erythrobacteraceae.</title>
        <authorList>
            <person name="Xu L."/>
        </authorList>
    </citation>
    <scope>NUCLEOTIDE SEQUENCE [LARGE SCALE GENOMIC DNA]</scope>
    <source>
        <strain evidence="1 2">M0322</strain>
    </source>
</reference>
<accession>A0A844YZF9</accession>
<name>A0A844YZF9_9SPHN</name>
<gene>
    <name evidence="1" type="ORF">GRI99_07400</name>
</gene>
<proteinExistence type="predicted"/>
<dbReference type="EMBL" id="WTYV01000002">
    <property type="protein sequence ID" value="MXO71467.1"/>
    <property type="molecule type" value="Genomic_DNA"/>
</dbReference>
<evidence type="ECO:0000313" key="2">
    <source>
        <dbReference type="Proteomes" id="UP000466966"/>
    </source>
</evidence>
<dbReference type="Proteomes" id="UP000466966">
    <property type="component" value="Unassembled WGS sequence"/>
</dbReference>